<evidence type="ECO:0000313" key="2">
    <source>
        <dbReference type="EMBL" id="CAG8949905.1"/>
    </source>
</evidence>
<protein>
    <submittedName>
        <fullName evidence="2">Uncharacterized protein</fullName>
    </submittedName>
</protein>
<dbReference type="EMBL" id="CAJVRL010000025">
    <property type="protein sequence ID" value="CAG8949905.1"/>
    <property type="molecule type" value="Genomic_DNA"/>
</dbReference>
<sequence length="110" mass="12711">MPPKYSQPKKDAMIDQVKKDLLRQPFESRRAIDMFNWDSWAITDYPGKPSQHESHPQQLSCPLPESSSERASYETRDSDQRMDMMFSFQVLPSSTKLSNLNLTMQQGKVG</sequence>
<proteinExistence type="predicted"/>
<keyword evidence="3" id="KW-1185">Reference proteome</keyword>
<feature type="region of interest" description="Disordered" evidence="1">
    <location>
        <begin position="45"/>
        <end position="79"/>
    </location>
</feature>
<organism evidence="2 3">
    <name type="scientific">Hymenoscyphus fraxineus</name>
    <dbReference type="NCBI Taxonomy" id="746836"/>
    <lineage>
        <taxon>Eukaryota</taxon>
        <taxon>Fungi</taxon>
        <taxon>Dikarya</taxon>
        <taxon>Ascomycota</taxon>
        <taxon>Pezizomycotina</taxon>
        <taxon>Leotiomycetes</taxon>
        <taxon>Helotiales</taxon>
        <taxon>Helotiaceae</taxon>
        <taxon>Hymenoscyphus</taxon>
    </lineage>
</organism>
<comment type="caution">
    <text evidence="2">The sequence shown here is derived from an EMBL/GenBank/DDBJ whole genome shotgun (WGS) entry which is preliminary data.</text>
</comment>
<evidence type="ECO:0000256" key="1">
    <source>
        <dbReference type="SAM" id="MobiDB-lite"/>
    </source>
</evidence>
<feature type="compositionally biased region" description="Basic and acidic residues" evidence="1">
    <location>
        <begin position="67"/>
        <end position="79"/>
    </location>
</feature>
<gene>
    <name evidence="2" type="ORF">HYFRA_00004234</name>
</gene>
<reference evidence="2" key="1">
    <citation type="submission" date="2021-07" db="EMBL/GenBank/DDBJ databases">
        <authorList>
            <person name="Durling M."/>
        </authorList>
    </citation>
    <scope>NUCLEOTIDE SEQUENCE</scope>
</reference>
<dbReference type="AlphaFoldDB" id="A0A9N9KPT2"/>
<name>A0A9N9KPT2_9HELO</name>
<feature type="compositionally biased region" description="Polar residues" evidence="1">
    <location>
        <begin position="56"/>
        <end position="66"/>
    </location>
</feature>
<dbReference type="Proteomes" id="UP000696280">
    <property type="component" value="Unassembled WGS sequence"/>
</dbReference>
<evidence type="ECO:0000313" key="3">
    <source>
        <dbReference type="Proteomes" id="UP000696280"/>
    </source>
</evidence>
<accession>A0A9N9KPT2</accession>